<reference evidence="2" key="2">
    <citation type="journal article" date="2024" name="Plant">
        <title>Genomic evolution and insights into agronomic trait innovations of Sesamum species.</title>
        <authorList>
            <person name="Miao H."/>
            <person name="Wang L."/>
            <person name="Qu L."/>
            <person name="Liu H."/>
            <person name="Sun Y."/>
            <person name="Le M."/>
            <person name="Wang Q."/>
            <person name="Wei S."/>
            <person name="Zheng Y."/>
            <person name="Lin W."/>
            <person name="Duan Y."/>
            <person name="Cao H."/>
            <person name="Xiong S."/>
            <person name="Wang X."/>
            <person name="Wei L."/>
            <person name="Li C."/>
            <person name="Ma Q."/>
            <person name="Ju M."/>
            <person name="Zhao R."/>
            <person name="Li G."/>
            <person name="Mu C."/>
            <person name="Tian Q."/>
            <person name="Mei H."/>
            <person name="Zhang T."/>
            <person name="Gao T."/>
            <person name="Zhang H."/>
        </authorList>
    </citation>
    <scope>NUCLEOTIDE SEQUENCE</scope>
    <source>
        <strain evidence="2">G02</strain>
    </source>
</reference>
<evidence type="ECO:0008006" key="3">
    <source>
        <dbReference type="Google" id="ProtNLM"/>
    </source>
</evidence>
<dbReference type="EMBL" id="JACGWJ010000005">
    <property type="protein sequence ID" value="KAL0418762.1"/>
    <property type="molecule type" value="Genomic_DNA"/>
</dbReference>
<proteinExistence type="predicted"/>
<evidence type="ECO:0000313" key="2">
    <source>
        <dbReference type="EMBL" id="KAL0418762.1"/>
    </source>
</evidence>
<reference evidence="2" key="1">
    <citation type="submission" date="2020-06" db="EMBL/GenBank/DDBJ databases">
        <authorList>
            <person name="Li T."/>
            <person name="Hu X."/>
            <person name="Zhang T."/>
            <person name="Song X."/>
            <person name="Zhang H."/>
            <person name="Dai N."/>
            <person name="Sheng W."/>
            <person name="Hou X."/>
            <person name="Wei L."/>
        </authorList>
    </citation>
    <scope>NUCLEOTIDE SEQUENCE</scope>
    <source>
        <strain evidence="2">G02</strain>
        <tissue evidence="2">Leaf</tissue>
    </source>
</reference>
<gene>
    <name evidence="2" type="ORF">Sradi_1289700</name>
</gene>
<protein>
    <recommendedName>
        <fullName evidence="3">Dirigent protein</fullName>
    </recommendedName>
</protein>
<evidence type="ECO:0000256" key="1">
    <source>
        <dbReference type="SAM" id="MobiDB-lite"/>
    </source>
</evidence>
<sequence length="92" mass="10047">MALSNGHTSFFVDETLIFSNARKGAMRVIAQVRTIYAQASSQEVNFSNSTVVFSKNVEVLQQEVLAAGGSHRDTRHSKGGPIRPILGTFNDH</sequence>
<dbReference type="AlphaFoldDB" id="A0AAW2UPN0"/>
<organism evidence="2">
    <name type="scientific">Sesamum radiatum</name>
    <name type="common">Black benniseed</name>
    <dbReference type="NCBI Taxonomy" id="300843"/>
    <lineage>
        <taxon>Eukaryota</taxon>
        <taxon>Viridiplantae</taxon>
        <taxon>Streptophyta</taxon>
        <taxon>Embryophyta</taxon>
        <taxon>Tracheophyta</taxon>
        <taxon>Spermatophyta</taxon>
        <taxon>Magnoliopsida</taxon>
        <taxon>eudicotyledons</taxon>
        <taxon>Gunneridae</taxon>
        <taxon>Pentapetalae</taxon>
        <taxon>asterids</taxon>
        <taxon>lamiids</taxon>
        <taxon>Lamiales</taxon>
        <taxon>Pedaliaceae</taxon>
        <taxon>Sesamum</taxon>
    </lineage>
</organism>
<name>A0AAW2UPN0_SESRA</name>
<feature type="region of interest" description="Disordered" evidence="1">
    <location>
        <begin position="68"/>
        <end position="92"/>
    </location>
</feature>
<accession>A0AAW2UPN0</accession>
<comment type="caution">
    <text evidence="2">The sequence shown here is derived from an EMBL/GenBank/DDBJ whole genome shotgun (WGS) entry which is preliminary data.</text>
</comment>